<dbReference type="Gene3D" id="3.40.309.10">
    <property type="entry name" value="Aldehyde Dehydrogenase, Chain A, domain 2"/>
    <property type="match status" value="1"/>
</dbReference>
<dbReference type="PANTHER" id="PTHR11699">
    <property type="entry name" value="ALDEHYDE DEHYDROGENASE-RELATED"/>
    <property type="match status" value="1"/>
</dbReference>
<evidence type="ECO:0000313" key="2">
    <source>
        <dbReference type="EMBL" id="WVY95887.1"/>
    </source>
</evidence>
<dbReference type="InterPro" id="IPR015590">
    <property type="entry name" value="Aldehyde_DH_dom"/>
</dbReference>
<feature type="domain" description="Aldehyde dehydrogenase" evidence="1">
    <location>
        <begin position="5"/>
        <end position="50"/>
    </location>
</feature>
<dbReference type="GO" id="GO:0016620">
    <property type="term" value="F:oxidoreductase activity, acting on the aldehyde or oxo group of donors, NAD or NADP as acceptor"/>
    <property type="evidence" value="ECO:0007669"/>
    <property type="project" value="InterPro"/>
</dbReference>
<keyword evidence="3" id="KW-1185">Reference proteome</keyword>
<accession>A0AAQ3MRH3</accession>
<proteinExistence type="predicted"/>
<dbReference type="SUPFAM" id="SSF53720">
    <property type="entry name" value="ALDH-like"/>
    <property type="match status" value="1"/>
</dbReference>
<dbReference type="InterPro" id="IPR016163">
    <property type="entry name" value="Ald_DH_C"/>
</dbReference>
<evidence type="ECO:0000313" key="3">
    <source>
        <dbReference type="Proteomes" id="UP001374535"/>
    </source>
</evidence>
<evidence type="ECO:0000259" key="1">
    <source>
        <dbReference type="Pfam" id="PF00171"/>
    </source>
</evidence>
<dbReference type="Pfam" id="PF00171">
    <property type="entry name" value="Aldedh"/>
    <property type="match status" value="2"/>
</dbReference>
<name>A0AAQ3MRH3_VIGMU</name>
<dbReference type="EMBL" id="CP144692">
    <property type="protein sequence ID" value="WVY95887.1"/>
    <property type="molecule type" value="Genomic_DNA"/>
</dbReference>
<sequence>MHVATSSNLKPVSLRLGGKSPVIIFDDVVVNKAAELALLGIIFNKVFVCSFKKGFMMNLRRNWWRKEKPGWLVDMKQFEKILSYIHIGKKQGATLLTGGKRVGNKGYYIELTEGTKMSGFRRDFGLEALHKYLQVKSIVTPIYNSPWL</sequence>
<protein>
    <recommendedName>
        <fullName evidence="1">Aldehyde dehydrogenase domain-containing protein</fullName>
    </recommendedName>
</protein>
<reference evidence="2 3" key="1">
    <citation type="journal article" date="2023" name="Life. Sci Alliance">
        <title>Evolutionary insights into 3D genome organization and epigenetic landscape of Vigna mungo.</title>
        <authorList>
            <person name="Junaid A."/>
            <person name="Singh B."/>
            <person name="Bhatia S."/>
        </authorList>
    </citation>
    <scope>NUCLEOTIDE SEQUENCE [LARGE SCALE GENOMIC DNA]</scope>
    <source>
        <strain evidence="2">Urdbean</strain>
    </source>
</reference>
<dbReference type="InterPro" id="IPR016162">
    <property type="entry name" value="Ald_DH_N"/>
</dbReference>
<dbReference type="AlphaFoldDB" id="A0AAQ3MRH3"/>
<dbReference type="InterPro" id="IPR016161">
    <property type="entry name" value="Ald_DH/histidinol_DH"/>
</dbReference>
<organism evidence="2 3">
    <name type="scientific">Vigna mungo</name>
    <name type="common">Black gram</name>
    <name type="synonym">Phaseolus mungo</name>
    <dbReference type="NCBI Taxonomy" id="3915"/>
    <lineage>
        <taxon>Eukaryota</taxon>
        <taxon>Viridiplantae</taxon>
        <taxon>Streptophyta</taxon>
        <taxon>Embryophyta</taxon>
        <taxon>Tracheophyta</taxon>
        <taxon>Spermatophyta</taxon>
        <taxon>Magnoliopsida</taxon>
        <taxon>eudicotyledons</taxon>
        <taxon>Gunneridae</taxon>
        <taxon>Pentapetalae</taxon>
        <taxon>rosids</taxon>
        <taxon>fabids</taxon>
        <taxon>Fabales</taxon>
        <taxon>Fabaceae</taxon>
        <taxon>Papilionoideae</taxon>
        <taxon>50 kb inversion clade</taxon>
        <taxon>NPAAA clade</taxon>
        <taxon>indigoferoid/millettioid clade</taxon>
        <taxon>Phaseoleae</taxon>
        <taxon>Vigna</taxon>
    </lineage>
</organism>
<gene>
    <name evidence="2" type="ORF">V8G54_028038</name>
</gene>
<dbReference type="Gene3D" id="3.40.605.10">
    <property type="entry name" value="Aldehyde Dehydrogenase, Chain A, domain 1"/>
    <property type="match status" value="1"/>
</dbReference>
<dbReference type="Proteomes" id="UP001374535">
    <property type="component" value="Chromosome 9"/>
</dbReference>
<feature type="domain" description="Aldehyde dehydrogenase" evidence="1">
    <location>
        <begin position="70"/>
        <end position="111"/>
    </location>
</feature>